<dbReference type="Gene3D" id="1.10.10.10">
    <property type="entry name" value="Winged helix-like DNA-binding domain superfamily/Winged helix DNA-binding domain"/>
    <property type="match status" value="1"/>
</dbReference>
<dbReference type="GO" id="GO:0016987">
    <property type="term" value="F:sigma factor activity"/>
    <property type="evidence" value="ECO:0007669"/>
    <property type="project" value="UniProtKB-KW"/>
</dbReference>
<comment type="similarity">
    <text evidence="1">Belongs to the sigma-70 factor family. ECF subfamily.</text>
</comment>
<dbReference type="RefSeq" id="WP_149769878.1">
    <property type="nucleotide sequence ID" value="NZ_VDFQ02000003.1"/>
</dbReference>
<dbReference type="Pfam" id="PF04542">
    <property type="entry name" value="Sigma70_r2"/>
    <property type="match status" value="1"/>
</dbReference>
<keyword evidence="2" id="KW-0805">Transcription regulation</keyword>
<dbReference type="InterPro" id="IPR013325">
    <property type="entry name" value="RNA_pol_sigma_r2"/>
</dbReference>
<dbReference type="CDD" id="cd06171">
    <property type="entry name" value="Sigma70_r4"/>
    <property type="match status" value="1"/>
</dbReference>
<feature type="domain" description="RNA polymerase sigma factor 70 region 4 type 2" evidence="7">
    <location>
        <begin position="104"/>
        <end position="155"/>
    </location>
</feature>
<keyword evidence="5" id="KW-0804">Transcription</keyword>
<protein>
    <submittedName>
        <fullName evidence="8">Sigma-70 family RNA polymerase sigma factor</fullName>
    </submittedName>
</protein>
<keyword evidence="3" id="KW-0731">Sigma factor</keyword>
<feature type="domain" description="RNA polymerase sigma-70 region 2" evidence="6">
    <location>
        <begin position="13"/>
        <end position="79"/>
    </location>
</feature>
<dbReference type="PANTHER" id="PTHR43133">
    <property type="entry name" value="RNA POLYMERASE ECF-TYPE SIGMA FACTO"/>
    <property type="match status" value="1"/>
</dbReference>
<dbReference type="EMBL" id="VDFQ02000003">
    <property type="protein sequence ID" value="KAA1422927.1"/>
    <property type="molecule type" value="Genomic_DNA"/>
</dbReference>
<proteinExistence type="inferred from homology"/>
<dbReference type="InterPro" id="IPR007627">
    <property type="entry name" value="RNA_pol_sigma70_r2"/>
</dbReference>
<dbReference type="PANTHER" id="PTHR43133:SF50">
    <property type="entry name" value="ECF RNA POLYMERASE SIGMA FACTOR SIGM"/>
    <property type="match status" value="1"/>
</dbReference>
<organism evidence="8 9">
    <name type="scientific">Mumia zhuanghuii</name>
    <dbReference type="NCBI Taxonomy" id="2585211"/>
    <lineage>
        <taxon>Bacteria</taxon>
        <taxon>Bacillati</taxon>
        <taxon>Actinomycetota</taxon>
        <taxon>Actinomycetes</taxon>
        <taxon>Propionibacteriales</taxon>
        <taxon>Nocardioidaceae</taxon>
        <taxon>Mumia</taxon>
    </lineage>
</organism>
<keyword evidence="4" id="KW-0238">DNA-binding</keyword>
<dbReference type="InterPro" id="IPR039425">
    <property type="entry name" value="RNA_pol_sigma-70-like"/>
</dbReference>
<evidence type="ECO:0000256" key="1">
    <source>
        <dbReference type="ARBA" id="ARBA00010641"/>
    </source>
</evidence>
<dbReference type="AlphaFoldDB" id="A0A5Q6RXY3"/>
<dbReference type="Proteomes" id="UP000307768">
    <property type="component" value="Unassembled WGS sequence"/>
</dbReference>
<dbReference type="GO" id="GO:0006352">
    <property type="term" value="P:DNA-templated transcription initiation"/>
    <property type="evidence" value="ECO:0007669"/>
    <property type="project" value="InterPro"/>
</dbReference>
<dbReference type="InterPro" id="IPR036388">
    <property type="entry name" value="WH-like_DNA-bd_sf"/>
</dbReference>
<evidence type="ECO:0000259" key="7">
    <source>
        <dbReference type="Pfam" id="PF08281"/>
    </source>
</evidence>
<evidence type="ECO:0000256" key="5">
    <source>
        <dbReference type="ARBA" id="ARBA00023163"/>
    </source>
</evidence>
<dbReference type="InterPro" id="IPR013324">
    <property type="entry name" value="RNA_pol_sigma_r3/r4-like"/>
</dbReference>
<name>A0A5Q6RXY3_9ACTN</name>
<evidence type="ECO:0000259" key="6">
    <source>
        <dbReference type="Pfam" id="PF04542"/>
    </source>
</evidence>
<accession>A0A5Q6RXY3</accession>
<dbReference type="SUPFAM" id="SSF88659">
    <property type="entry name" value="Sigma3 and sigma4 domains of RNA polymerase sigma factors"/>
    <property type="match status" value="1"/>
</dbReference>
<dbReference type="GO" id="GO:0003677">
    <property type="term" value="F:DNA binding"/>
    <property type="evidence" value="ECO:0007669"/>
    <property type="project" value="UniProtKB-KW"/>
</dbReference>
<evidence type="ECO:0000256" key="3">
    <source>
        <dbReference type="ARBA" id="ARBA00023082"/>
    </source>
</evidence>
<comment type="caution">
    <text evidence="8">The sequence shown here is derived from an EMBL/GenBank/DDBJ whole genome shotgun (WGS) entry which is preliminary data.</text>
</comment>
<reference evidence="8 9" key="1">
    <citation type="submission" date="2019-09" db="EMBL/GenBank/DDBJ databases">
        <title>Mumia zhuanghuii sp. nov. isolated from the intestinal contents of plateau pika (Ochotona curzoniae) in the Qinghai-Tibet plateau of China.</title>
        <authorList>
            <person name="Tian Z."/>
        </authorList>
    </citation>
    <scope>NUCLEOTIDE SEQUENCE [LARGE SCALE GENOMIC DNA]</scope>
    <source>
        <strain evidence="9">350</strain>
    </source>
</reference>
<dbReference type="InterPro" id="IPR013249">
    <property type="entry name" value="RNA_pol_sigma70_r4_t2"/>
</dbReference>
<evidence type="ECO:0000256" key="2">
    <source>
        <dbReference type="ARBA" id="ARBA00023015"/>
    </source>
</evidence>
<evidence type="ECO:0000256" key="4">
    <source>
        <dbReference type="ARBA" id="ARBA00023125"/>
    </source>
</evidence>
<dbReference type="NCBIfam" id="TIGR02937">
    <property type="entry name" value="sigma70-ECF"/>
    <property type="match status" value="1"/>
</dbReference>
<dbReference type="Pfam" id="PF08281">
    <property type="entry name" value="Sigma70_r4_2"/>
    <property type="match status" value="1"/>
</dbReference>
<dbReference type="SUPFAM" id="SSF88946">
    <property type="entry name" value="Sigma2 domain of RNA polymerase sigma factors"/>
    <property type="match status" value="1"/>
</dbReference>
<evidence type="ECO:0000313" key="9">
    <source>
        <dbReference type="Proteomes" id="UP000307768"/>
    </source>
</evidence>
<gene>
    <name evidence="8" type="ORF">FE697_012355</name>
</gene>
<sequence length="169" mass="19526">MTDLPRTTDAEAFVREHATWLVRLAYLLTSSREDALDLAQETCERIWRSWESVVAADDSRAYAATIMTNLQRSRWRRKRPFEIPYEDARHDAPARTMGFDEVDAIRQGLDRLSDRQRKAIVLRYWLDLDDVTIAEALGCRPATVRSLLARGIARLRDVLDDDSYDGRPS</sequence>
<evidence type="ECO:0000313" key="8">
    <source>
        <dbReference type="EMBL" id="KAA1422927.1"/>
    </source>
</evidence>
<dbReference type="Gene3D" id="1.10.1740.10">
    <property type="match status" value="1"/>
</dbReference>
<dbReference type="OrthoDB" id="3292386at2"/>
<dbReference type="InterPro" id="IPR014284">
    <property type="entry name" value="RNA_pol_sigma-70_dom"/>
</dbReference>